<protein>
    <submittedName>
        <fullName evidence="2">Uncharacterized protein</fullName>
    </submittedName>
</protein>
<proteinExistence type="predicted"/>
<feature type="region of interest" description="Disordered" evidence="1">
    <location>
        <begin position="96"/>
        <end position="120"/>
    </location>
</feature>
<evidence type="ECO:0000313" key="3">
    <source>
        <dbReference type="Proteomes" id="UP000023152"/>
    </source>
</evidence>
<organism evidence="2 3">
    <name type="scientific">Reticulomyxa filosa</name>
    <dbReference type="NCBI Taxonomy" id="46433"/>
    <lineage>
        <taxon>Eukaryota</taxon>
        <taxon>Sar</taxon>
        <taxon>Rhizaria</taxon>
        <taxon>Retaria</taxon>
        <taxon>Foraminifera</taxon>
        <taxon>Monothalamids</taxon>
        <taxon>Reticulomyxidae</taxon>
        <taxon>Reticulomyxa</taxon>
    </lineage>
</organism>
<feature type="compositionally biased region" description="Polar residues" evidence="1">
    <location>
        <begin position="96"/>
        <end position="107"/>
    </location>
</feature>
<gene>
    <name evidence="2" type="ORF">RFI_11602</name>
</gene>
<accession>X6NGU1</accession>
<dbReference type="Proteomes" id="UP000023152">
    <property type="component" value="Unassembled WGS sequence"/>
</dbReference>
<dbReference type="AlphaFoldDB" id="X6NGU1"/>
<feature type="compositionally biased region" description="Basic and acidic residues" evidence="1">
    <location>
        <begin position="110"/>
        <end position="120"/>
    </location>
</feature>
<evidence type="ECO:0000313" key="2">
    <source>
        <dbReference type="EMBL" id="ETO25535.1"/>
    </source>
</evidence>
<sequence length="120" mass="14233">MCAQEEIEDEYIYKLSSLEKFIVKEKRKQVLDEANIKNWWQMRKEKRRSCGNHTLPSSLFHESMVMWIASRRYCCGDHLLDSLQYLLVCFWSQSHASDSSRDNNSQDGPCDQKTKAHEKQ</sequence>
<comment type="caution">
    <text evidence="2">The sequence shown here is derived from an EMBL/GenBank/DDBJ whole genome shotgun (WGS) entry which is preliminary data.</text>
</comment>
<reference evidence="2 3" key="1">
    <citation type="journal article" date="2013" name="Curr. Biol.">
        <title>The Genome of the Foraminiferan Reticulomyxa filosa.</title>
        <authorList>
            <person name="Glockner G."/>
            <person name="Hulsmann N."/>
            <person name="Schleicher M."/>
            <person name="Noegel A.A."/>
            <person name="Eichinger L."/>
            <person name="Gallinger C."/>
            <person name="Pawlowski J."/>
            <person name="Sierra R."/>
            <person name="Euteneuer U."/>
            <person name="Pillet L."/>
            <person name="Moustafa A."/>
            <person name="Platzer M."/>
            <person name="Groth M."/>
            <person name="Szafranski K."/>
            <person name="Schliwa M."/>
        </authorList>
    </citation>
    <scope>NUCLEOTIDE SEQUENCE [LARGE SCALE GENOMIC DNA]</scope>
</reference>
<keyword evidence="3" id="KW-1185">Reference proteome</keyword>
<name>X6NGU1_RETFI</name>
<evidence type="ECO:0000256" key="1">
    <source>
        <dbReference type="SAM" id="MobiDB-lite"/>
    </source>
</evidence>
<dbReference type="EMBL" id="ASPP01008448">
    <property type="protein sequence ID" value="ETO25535.1"/>
    <property type="molecule type" value="Genomic_DNA"/>
</dbReference>